<feature type="domain" description="NB-ARC" evidence="1">
    <location>
        <begin position="239"/>
        <end position="365"/>
    </location>
</feature>
<dbReference type="Pfam" id="PF00931">
    <property type="entry name" value="NB-ARC"/>
    <property type="match status" value="1"/>
</dbReference>
<organism evidence="3">
    <name type="scientific">Bionectria ochroleuca</name>
    <name type="common">Gliocladium roseum</name>
    <dbReference type="NCBI Taxonomy" id="29856"/>
    <lineage>
        <taxon>Eukaryota</taxon>
        <taxon>Fungi</taxon>
        <taxon>Dikarya</taxon>
        <taxon>Ascomycota</taxon>
        <taxon>Pezizomycotina</taxon>
        <taxon>Sordariomycetes</taxon>
        <taxon>Hypocreomycetidae</taxon>
        <taxon>Hypocreales</taxon>
        <taxon>Bionectriaceae</taxon>
        <taxon>Clonostachys</taxon>
    </lineage>
</organism>
<dbReference type="Gene3D" id="3.40.50.300">
    <property type="entry name" value="P-loop containing nucleotide triphosphate hydrolases"/>
    <property type="match status" value="1"/>
</dbReference>
<proteinExistence type="predicted"/>
<accession>A0A0B7KJE5</accession>
<dbReference type="GO" id="GO:0043531">
    <property type="term" value="F:ADP binding"/>
    <property type="evidence" value="ECO:0007669"/>
    <property type="project" value="InterPro"/>
</dbReference>
<dbReference type="InterPro" id="IPR011990">
    <property type="entry name" value="TPR-like_helical_dom_sf"/>
</dbReference>
<protein>
    <submittedName>
        <fullName evidence="3">Uncharacterized protein</fullName>
    </submittedName>
</protein>
<dbReference type="InterPro" id="IPR019734">
    <property type="entry name" value="TPR_rpt"/>
</dbReference>
<dbReference type="SUPFAM" id="SSF48452">
    <property type="entry name" value="TPR-like"/>
    <property type="match status" value="1"/>
</dbReference>
<dbReference type="PANTHER" id="PTHR35205">
    <property type="entry name" value="NB-ARC AND TPR DOMAIN PROTEIN"/>
    <property type="match status" value="1"/>
</dbReference>
<dbReference type="InterPro" id="IPR002182">
    <property type="entry name" value="NB-ARC"/>
</dbReference>
<sequence length="924" mass="104943">MVKKSKSSLAPDDREMAELFDSWDKLLEWLLNTAPSSIRMIRPALGHLLTFTNFFHANIGQDLDVSHLWGSLVCLLQLASQYLRELDQLPRMVKSLALKAESFNHYCTRTNIVTSSIKEVCFDIQHQFVEFFTVAIKEIRLAESREYGVVVTNASSAPQQIIRRRYEEASVEVGEALSRLSKLDNAGSFPVDLITTGGVRPIPKQRCILMPPVKTSRIFDRLDVFSQLEELLAADAGDGSLQSVALHGLGGVGKTSIASSYAEKKYSQEAYDVVLWVHGEKDASLRQSFTDIALRLKLPGAQSLAHEENHLLVHEWFQTTECKWLVIFDNVECSNTLRPYWPRATNQGRAIITTRNHSLAYEPAHSGIEITSWDVNRGAEFLLFLLKKSIGRDLVSESTSAHTLSEKLSGHALALSQMAGLIYDGELSIKEFTSMYLENPQPAHAVDGLSKLWQLPFESLDANSFSLLGIISFLQSDNIPMEILKPRDGLELPSNLEFLKNQFKSLAAISKLTTRALIKRDKDSGVLTVHRLIQAQFRYFLTPEQLQKAFNDTIMLVSYVLPEIDMEKGQLYEGWESYNRYLQHVISLRDIFHEDIKASRGLKASTLFCEILNQYQRYLYEKCDFEECARTCQVNRDAVVTLSSKEDKIDLECTILSHQAQVIEVIDEVQRAITICRQDISIRRKEEPQKKIYLAHSVGNLGIIHTSANMPQKALEYFLESRGWWASHYEDQTEDRVFGPCIQVYEARCRMDLGELDLAEEMLYGALTEEKKSKPPSFGTMANAYFFLGALYRRRQKPESAEDLFIQAQNTWREGDQTRVHPFNAGILYNIGACCLDQGKIEASIKHIRESKELTEIYSRTMPVEHGRNLFKLSEALVQNGDEKAAEALVLRDEAESFLRKKRPGAVETGTEGAYSELIPIYWR</sequence>
<dbReference type="Pfam" id="PF25000">
    <property type="entry name" value="DUF7779"/>
    <property type="match status" value="1"/>
</dbReference>
<reference evidence="3" key="1">
    <citation type="submission" date="2015-01" db="EMBL/GenBank/DDBJ databases">
        <authorList>
            <person name="Durling Mikael"/>
        </authorList>
    </citation>
    <scope>NUCLEOTIDE SEQUENCE</scope>
</reference>
<evidence type="ECO:0000259" key="2">
    <source>
        <dbReference type="Pfam" id="PF25000"/>
    </source>
</evidence>
<dbReference type="InterPro" id="IPR056681">
    <property type="entry name" value="DUF7779"/>
</dbReference>
<feature type="domain" description="DUF7779" evidence="2">
    <location>
        <begin position="457"/>
        <end position="545"/>
    </location>
</feature>
<dbReference type="SUPFAM" id="SSF52540">
    <property type="entry name" value="P-loop containing nucleoside triphosphate hydrolases"/>
    <property type="match status" value="1"/>
</dbReference>
<dbReference type="SMART" id="SM00028">
    <property type="entry name" value="TPR"/>
    <property type="match status" value="3"/>
</dbReference>
<evidence type="ECO:0000313" key="3">
    <source>
        <dbReference type="EMBL" id="CEO54985.1"/>
    </source>
</evidence>
<gene>
    <name evidence="3" type="ORF">BN869_000011043_1</name>
</gene>
<dbReference type="InterPro" id="IPR027417">
    <property type="entry name" value="P-loop_NTPase"/>
</dbReference>
<dbReference type="AlphaFoldDB" id="A0A0B7KJE5"/>
<dbReference type="PANTHER" id="PTHR35205:SF1">
    <property type="entry name" value="ZU5 DOMAIN-CONTAINING PROTEIN"/>
    <property type="match status" value="1"/>
</dbReference>
<dbReference type="Gene3D" id="1.25.40.10">
    <property type="entry name" value="Tetratricopeptide repeat domain"/>
    <property type="match status" value="2"/>
</dbReference>
<dbReference type="EMBL" id="CDPU01000047">
    <property type="protein sequence ID" value="CEO54985.1"/>
    <property type="molecule type" value="Genomic_DNA"/>
</dbReference>
<evidence type="ECO:0000259" key="1">
    <source>
        <dbReference type="Pfam" id="PF00931"/>
    </source>
</evidence>
<name>A0A0B7KJE5_BIOOC</name>